<dbReference type="AlphaFoldDB" id="A0AAV5TQC0"/>
<feature type="non-terminal residue" evidence="1">
    <location>
        <position position="108"/>
    </location>
</feature>
<sequence>EKDDIFPIEQLPKELVWKIIEYTPSSVFDLRLTSHLLGSLVEEYALQRVNIPLIDDLVFGTEFDSSVMQEQFQTIQVEAHIPKRKATLFELRLKLRRQAFDLRTRITR</sequence>
<evidence type="ECO:0008006" key="3">
    <source>
        <dbReference type="Google" id="ProtNLM"/>
    </source>
</evidence>
<organism evidence="1 2">
    <name type="scientific">Pristionchus entomophagus</name>
    <dbReference type="NCBI Taxonomy" id="358040"/>
    <lineage>
        <taxon>Eukaryota</taxon>
        <taxon>Metazoa</taxon>
        <taxon>Ecdysozoa</taxon>
        <taxon>Nematoda</taxon>
        <taxon>Chromadorea</taxon>
        <taxon>Rhabditida</taxon>
        <taxon>Rhabditina</taxon>
        <taxon>Diplogasteromorpha</taxon>
        <taxon>Diplogasteroidea</taxon>
        <taxon>Neodiplogasteridae</taxon>
        <taxon>Pristionchus</taxon>
    </lineage>
</organism>
<gene>
    <name evidence="1" type="ORF">PENTCL1PPCAC_18815</name>
</gene>
<evidence type="ECO:0000313" key="1">
    <source>
        <dbReference type="EMBL" id="GMS96640.1"/>
    </source>
</evidence>
<dbReference type="Proteomes" id="UP001432027">
    <property type="component" value="Unassembled WGS sequence"/>
</dbReference>
<feature type="non-terminal residue" evidence="1">
    <location>
        <position position="1"/>
    </location>
</feature>
<evidence type="ECO:0000313" key="2">
    <source>
        <dbReference type="Proteomes" id="UP001432027"/>
    </source>
</evidence>
<reference evidence="1" key="1">
    <citation type="submission" date="2023-10" db="EMBL/GenBank/DDBJ databases">
        <title>Genome assembly of Pristionchus species.</title>
        <authorList>
            <person name="Yoshida K."/>
            <person name="Sommer R.J."/>
        </authorList>
    </citation>
    <scope>NUCLEOTIDE SEQUENCE</scope>
    <source>
        <strain evidence="1">RS0144</strain>
    </source>
</reference>
<accession>A0AAV5TQC0</accession>
<name>A0AAV5TQC0_9BILA</name>
<comment type="caution">
    <text evidence="1">The sequence shown here is derived from an EMBL/GenBank/DDBJ whole genome shotgun (WGS) entry which is preliminary data.</text>
</comment>
<proteinExistence type="predicted"/>
<protein>
    <recommendedName>
        <fullName evidence="3">F-box domain-containing protein</fullName>
    </recommendedName>
</protein>
<keyword evidence="2" id="KW-1185">Reference proteome</keyword>
<dbReference type="EMBL" id="BTSX01000004">
    <property type="protein sequence ID" value="GMS96640.1"/>
    <property type="molecule type" value="Genomic_DNA"/>
</dbReference>